<keyword evidence="4" id="KW-0809">Transit peptide</keyword>
<dbReference type="OrthoDB" id="5295771at2759"/>
<dbReference type="Proteomes" id="UP000590412">
    <property type="component" value="Unassembled WGS sequence"/>
</dbReference>
<comment type="caution">
    <text evidence="7">The sequence shown here is derived from an EMBL/GenBank/DDBJ whole genome shotgun (WGS) entry which is preliminary data.</text>
</comment>
<evidence type="ECO:0000256" key="4">
    <source>
        <dbReference type="ARBA" id="ARBA00022946"/>
    </source>
</evidence>
<sequence>MKRLPIVTSSRFLIRNYTVPPSISLDPPQVTGAGPFAARPHFHAIGHPSTILSITLPQSSSIYISQSSILAANVELNTIEKETALLYGVPYQQLKATEASNLLIHEQSHYRVLDAAKQWTVFDSRRIIGWTGSDVEFSGKSSSFSASGDYNSVKISGKGHIVLDDASSTIFNLQIEPNNEILINPNALIAINTGAMPHLKPQVLTPGTYELHKLDLPHFDWPRWIVNPIKQAQASISGFWNQLNPRRVLDPIGSYWEPIKRQFSKMWHWVYVKINGRLIRRNPIYFKVTGPAEILIENQQMVANNKMFSSEEITKLFKQN</sequence>
<proteinExistence type="inferred from homology"/>
<protein>
    <recommendedName>
        <fullName evidence="3 6">Altered inheritance of mitochondria protein 24, mitochondrial</fullName>
    </recommendedName>
</protein>
<evidence type="ECO:0000313" key="7">
    <source>
        <dbReference type="EMBL" id="KAF6047228.1"/>
    </source>
</evidence>
<dbReference type="Pfam" id="PF01987">
    <property type="entry name" value="AIM24"/>
    <property type="match status" value="1"/>
</dbReference>
<evidence type="ECO:0000256" key="5">
    <source>
        <dbReference type="ARBA" id="ARBA00023128"/>
    </source>
</evidence>
<dbReference type="InterPro" id="IPR002838">
    <property type="entry name" value="AIM24"/>
</dbReference>
<evidence type="ECO:0000256" key="3">
    <source>
        <dbReference type="ARBA" id="ARBA00013287"/>
    </source>
</evidence>
<dbReference type="AlphaFoldDB" id="A0A8X7NI12"/>
<name>A0A8X7NI12_CANPA</name>
<comment type="similarity">
    <text evidence="2 6">Belongs to the AIM24 family.</text>
</comment>
<gene>
    <name evidence="7" type="ORF">FOB60_004764</name>
</gene>
<organism evidence="7 8">
    <name type="scientific">Candida parapsilosis</name>
    <name type="common">Yeast</name>
    <dbReference type="NCBI Taxonomy" id="5480"/>
    <lineage>
        <taxon>Eukaryota</taxon>
        <taxon>Fungi</taxon>
        <taxon>Dikarya</taxon>
        <taxon>Ascomycota</taxon>
        <taxon>Saccharomycotina</taxon>
        <taxon>Pichiomycetes</taxon>
        <taxon>Debaryomycetaceae</taxon>
        <taxon>Candida/Lodderomyces clade</taxon>
        <taxon>Candida</taxon>
    </lineage>
</organism>
<dbReference type="Gene3D" id="3.60.160.10">
    <property type="entry name" value="Mitochondrial biogenesis AIM24"/>
    <property type="match status" value="1"/>
</dbReference>
<dbReference type="GO" id="GO:0005743">
    <property type="term" value="C:mitochondrial inner membrane"/>
    <property type="evidence" value="ECO:0007669"/>
    <property type="project" value="TreeGrafter"/>
</dbReference>
<dbReference type="GO" id="GO:0007007">
    <property type="term" value="P:inner mitochondrial membrane organization"/>
    <property type="evidence" value="ECO:0007669"/>
    <property type="project" value="TreeGrafter"/>
</dbReference>
<comment type="subcellular location">
    <subcellularLocation>
        <location evidence="1 6">Mitochondrion</location>
    </subcellularLocation>
</comment>
<dbReference type="PANTHER" id="PTHR36959">
    <property type="entry name" value="ALTERED INHERITANCE OF MITOCHONDRIA PROTEIN 24, MITOCHONDRIAL"/>
    <property type="match status" value="1"/>
</dbReference>
<evidence type="ECO:0000256" key="2">
    <source>
        <dbReference type="ARBA" id="ARBA00009322"/>
    </source>
</evidence>
<reference evidence="7" key="1">
    <citation type="submission" date="2020-03" db="EMBL/GenBank/DDBJ databases">
        <title>FDA dAtabase for Regulatory Grade micrObial Sequences (FDA-ARGOS): Supporting development and validation of Infectious Disease Dx tests.</title>
        <authorList>
            <person name="Campos J."/>
            <person name="Goldberg B."/>
            <person name="Tallon L."/>
            <person name="Sadzewicz L."/>
            <person name="Vavikolanu K."/>
            <person name="Mehta A."/>
            <person name="Aluvathingal J."/>
            <person name="Nadendla S."/>
            <person name="Nandy P."/>
            <person name="Geyer C."/>
            <person name="Yan Y."/>
            <person name="Sichtig H."/>
        </authorList>
    </citation>
    <scope>NUCLEOTIDE SEQUENCE [LARGE SCALE GENOMIC DNA]</scope>
    <source>
        <strain evidence="7">FDAARGOS_652</strain>
    </source>
</reference>
<keyword evidence="5 6" id="KW-0496">Mitochondrion</keyword>
<evidence type="ECO:0000256" key="6">
    <source>
        <dbReference type="RuleBase" id="RU363045"/>
    </source>
</evidence>
<evidence type="ECO:0000256" key="1">
    <source>
        <dbReference type="ARBA" id="ARBA00004173"/>
    </source>
</evidence>
<dbReference type="PANTHER" id="PTHR36959:SF2">
    <property type="entry name" value="ALTERED INHERITANCE OF MITOCHONDRIA PROTEIN 24, MITOCHONDRIAL"/>
    <property type="match status" value="1"/>
</dbReference>
<dbReference type="InterPro" id="IPR036983">
    <property type="entry name" value="AIM24_sf"/>
</dbReference>
<dbReference type="EMBL" id="JABWAB010000007">
    <property type="protein sequence ID" value="KAF6047228.1"/>
    <property type="molecule type" value="Genomic_DNA"/>
</dbReference>
<accession>A0A8X7NI12</accession>
<evidence type="ECO:0000313" key="8">
    <source>
        <dbReference type="Proteomes" id="UP000590412"/>
    </source>
</evidence>